<keyword evidence="5" id="KW-0732">Signal</keyword>
<feature type="domain" description="Peptidase M16 C-terminal" evidence="7">
    <location>
        <begin position="232"/>
        <end position="409"/>
    </location>
</feature>
<gene>
    <name evidence="8" type="ORF">DD235_02630</name>
</gene>
<dbReference type="GO" id="GO:0006508">
    <property type="term" value="P:proteolysis"/>
    <property type="evidence" value="ECO:0007669"/>
    <property type="project" value="InterPro"/>
</dbReference>
<protein>
    <submittedName>
        <fullName evidence="8">Insulinase family protein</fullName>
    </submittedName>
</protein>
<evidence type="ECO:0000256" key="1">
    <source>
        <dbReference type="ARBA" id="ARBA00001947"/>
    </source>
</evidence>
<dbReference type="EMBL" id="QETA01000001">
    <property type="protein sequence ID" value="PWF25081.1"/>
    <property type="molecule type" value="Genomic_DNA"/>
</dbReference>
<dbReference type="RefSeq" id="WP_109060485.1">
    <property type="nucleotide sequence ID" value="NZ_QETA01000001.1"/>
</dbReference>
<proteinExistence type="inferred from homology"/>
<dbReference type="SUPFAM" id="SSF63411">
    <property type="entry name" value="LuxS/MPP-like metallohydrolase"/>
    <property type="match status" value="4"/>
</dbReference>
<keyword evidence="9" id="KW-1185">Reference proteome</keyword>
<name>A0A2V1K1V7_9BURK</name>
<feature type="signal peptide" evidence="5">
    <location>
        <begin position="1"/>
        <end position="29"/>
    </location>
</feature>
<feature type="domain" description="Peptidase M16 C-terminal" evidence="7">
    <location>
        <begin position="692"/>
        <end position="870"/>
    </location>
</feature>
<dbReference type="InterPro" id="IPR011249">
    <property type="entry name" value="Metalloenz_LuxS/M16"/>
</dbReference>
<dbReference type="InterPro" id="IPR011765">
    <property type="entry name" value="Pept_M16_N"/>
</dbReference>
<dbReference type="GO" id="GO:0046872">
    <property type="term" value="F:metal ion binding"/>
    <property type="evidence" value="ECO:0007669"/>
    <property type="project" value="InterPro"/>
</dbReference>
<evidence type="ECO:0000256" key="4">
    <source>
        <dbReference type="SAM" id="MobiDB-lite"/>
    </source>
</evidence>
<dbReference type="InterPro" id="IPR050361">
    <property type="entry name" value="MPP/UQCRC_Complex"/>
</dbReference>
<dbReference type="PANTHER" id="PTHR11851">
    <property type="entry name" value="METALLOPROTEASE"/>
    <property type="match status" value="1"/>
</dbReference>
<dbReference type="InterPro" id="IPR001431">
    <property type="entry name" value="Pept_M16_Zn_BS"/>
</dbReference>
<evidence type="ECO:0000256" key="3">
    <source>
        <dbReference type="RuleBase" id="RU004447"/>
    </source>
</evidence>
<feature type="chain" id="PRO_5015954710" evidence="5">
    <location>
        <begin position="30"/>
        <end position="941"/>
    </location>
</feature>
<evidence type="ECO:0000256" key="5">
    <source>
        <dbReference type="SAM" id="SignalP"/>
    </source>
</evidence>
<feature type="region of interest" description="Disordered" evidence="4">
    <location>
        <begin position="32"/>
        <end position="64"/>
    </location>
</feature>
<accession>A0A2V1K1V7</accession>
<dbReference type="InterPro" id="IPR007863">
    <property type="entry name" value="Peptidase_M16_C"/>
</dbReference>
<dbReference type="Proteomes" id="UP000245212">
    <property type="component" value="Unassembled WGS sequence"/>
</dbReference>
<sequence length="941" mass="103940">MHSLHSFRSLALVLALTASLGVVQPAAWASGAAPDAQGSDAQQQQATQAASTTPLPPGVQQGPSIEGITEYRLDNGLTVLLAPDASKPTTTVNMTYLVGSRHEGRGETGMAHLLEHMLFKGTETTRNALGEFSRRGLQANGSTSVDRTNYFASFSANPDTLEWYLGWQADAMVNSLILREDLDSEMTVVRNEMESGENNPFRVLMQKMQAVSYQWHNYGKSTIGSRSDVENVDIDQLRAFYHQYYQPDNAVLTVSGKFDPVTTLADIARIFGKLARPARTLPAEYTVEPVQDGERMVTLRRQGGIPLVAALYHAPAAAHPDMSYLDLATLILADTPSGRLYQALIPTGQAASVFGFAMDRNQPGQLMFGAQLEQGQDVELALDTVVSTLEDTLTRHPFTQEELDRARNQWMSQWQQLYSDAESVGVALSEAIAAGDWRLLFLQRDRIRDATLEQVQRAATEFLVPSNRTAGRYIPTEKPLRAPAPTPVDLAATLKDYRGDPDFRQVGAFDPSPANIEALTQRSTLELPSGAVELALLPKEARGERVEARLRMRFADATQLDGQRLASSATAELLANGTRSLSRQQIHDKVNALQGELYFSGGGNTLTISMSTTGANLPALMDIAFEVLKNPTFPADQIEEYKRQAIASIQNAMTEPSALAQQALARYDNPWQPDDIRYTPSFEQMLAAYQALDRKQLEAFHERFYGAGNISFSAVGEFDPDSVKQALSQGLSTWRKAPTYVRLDSPYRDIPAKTFDIDTPDKANAFYLAIQPLKLQDTDPDYPALYLANFLLGTSETSRLWNRVREQDGLSYNVRSQLTVSAFEPSSSWSVYAIFAPENRAKLEQAINEELARVLKDGFGDQEVADGITALLNYRALSYAQDAALAGLWLGYLDRGRDFNWAVRLDERLRALKASEVNSALRKYLQPADFSKAIAGDFKPK</sequence>
<comment type="similarity">
    <text evidence="2 3">Belongs to the peptidase M16 family.</text>
</comment>
<dbReference type="Pfam" id="PF00675">
    <property type="entry name" value="Peptidase_M16"/>
    <property type="match status" value="1"/>
</dbReference>
<reference evidence="9" key="1">
    <citation type="submission" date="2018-05" db="EMBL/GenBank/DDBJ databases">
        <authorList>
            <person name="Li Y."/>
        </authorList>
    </citation>
    <scope>NUCLEOTIDE SEQUENCE [LARGE SCALE GENOMIC DNA]</scope>
    <source>
        <strain evidence="9">3d-2-2</strain>
    </source>
</reference>
<evidence type="ECO:0000259" key="6">
    <source>
        <dbReference type="Pfam" id="PF00675"/>
    </source>
</evidence>
<dbReference type="Pfam" id="PF05193">
    <property type="entry name" value="Peptidase_M16_C"/>
    <property type="match status" value="2"/>
</dbReference>
<dbReference type="AlphaFoldDB" id="A0A2V1K1V7"/>
<dbReference type="PANTHER" id="PTHR11851:SF49">
    <property type="entry name" value="MITOCHONDRIAL-PROCESSING PEPTIDASE SUBUNIT ALPHA"/>
    <property type="match status" value="1"/>
</dbReference>
<evidence type="ECO:0000256" key="2">
    <source>
        <dbReference type="ARBA" id="ARBA00007261"/>
    </source>
</evidence>
<feature type="compositionally biased region" description="Low complexity" evidence="4">
    <location>
        <begin position="32"/>
        <end position="53"/>
    </location>
</feature>
<dbReference type="GO" id="GO:0004222">
    <property type="term" value="F:metalloendopeptidase activity"/>
    <property type="evidence" value="ECO:0007669"/>
    <property type="project" value="InterPro"/>
</dbReference>
<dbReference type="PROSITE" id="PS00143">
    <property type="entry name" value="INSULINASE"/>
    <property type="match status" value="1"/>
</dbReference>
<comment type="caution">
    <text evidence="8">The sequence shown here is derived from an EMBL/GenBank/DDBJ whole genome shotgun (WGS) entry which is preliminary data.</text>
</comment>
<comment type="cofactor">
    <cofactor evidence="1">
        <name>Zn(2+)</name>
        <dbReference type="ChEBI" id="CHEBI:29105"/>
    </cofactor>
</comment>
<evidence type="ECO:0000313" key="9">
    <source>
        <dbReference type="Proteomes" id="UP000245212"/>
    </source>
</evidence>
<evidence type="ECO:0000259" key="7">
    <source>
        <dbReference type="Pfam" id="PF05193"/>
    </source>
</evidence>
<feature type="domain" description="Peptidase M16 N-terminal" evidence="6">
    <location>
        <begin position="79"/>
        <end position="224"/>
    </location>
</feature>
<organism evidence="8 9">
    <name type="scientific">Corticimicrobacter populi</name>
    <dbReference type="NCBI Taxonomy" id="2175229"/>
    <lineage>
        <taxon>Bacteria</taxon>
        <taxon>Pseudomonadati</taxon>
        <taxon>Pseudomonadota</taxon>
        <taxon>Betaproteobacteria</taxon>
        <taxon>Burkholderiales</taxon>
        <taxon>Alcaligenaceae</taxon>
        <taxon>Corticimicrobacter</taxon>
    </lineage>
</organism>
<evidence type="ECO:0000313" key="8">
    <source>
        <dbReference type="EMBL" id="PWF25081.1"/>
    </source>
</evidence>
<dbReference type="Gene3D" id="3.30.830.10">
    <property type="entry name" value="Metalloenzyme, LuxS/M16 peptidase-like"/>
    <property type="match status" value="4"/>
</dbReference>